<comment type="cofactor">
    <cofactor evidence="1">
        <name>Ca(2+)</name>
        <dbReference type="ChEBI" id="CHEBI:29108"/>
    </cofactor>
</comment>
<dbReference type="SUPFAM" id="SSF74650">
    <property type="entry name" value="Galactose mutarotase-like"/>
    <property type="match status" value="1"/>
</dbReference>
<comment type="subunit">
    <text evidence="2">Monomer.</text>
</comment>
<evidence type="ECO:0000313" key="5">
    <source>
        <dbReference type="Proteomes" id="UP001430919"/>
    </source>
</evidence>
<evidence type="ECO:0000313" key="4">
    <source>
        <dbReference type="EMBL" id="MCC9074172.1"/>
    </source>
</evidence>
<dbReference type="InterPro" id="IPR011013">
    <property type="entry name" value="Gal_mutarotase_sf_dom"/>
</dbReference>
<evidence type="ECO:0000256" key="3">
    <source>
        <dbReference type="ARBA" id="ARBA00022837"/>
    </source>
</evidence>
<proteinExistence type="predicted"/>
<dbReference type="RefSeq" id="WP_229990996.1">
    <property type="nucleotide sequence ID" value="NZ_JAJJMO010000001.1"/>
</dbReference>
<dbReference type="Gene3D" id="2.70.98.10">
    <property type="match status" value="1"/>
</dbReference>
<keyword evidence="5" id="KW-1185">Reference proteome</keyword>
<gene>
    <name evidence="4" type="ORF">LNQ49_21515</name>
</gene>
<protein>
    <submittedName>
        <fullName evidence="4">Aldose 1-epimerase family protein</fullName>
    </submittedName>
</protein>
<comment type="caution">
    <text evidence="4">The sequence shown here is derived from an EMBL/GenBank/DDBJ whole genome shotgun (WGS) entry which is preliminary data.</text>
</comment>
<organism evidence="4 5">
    <name type="scientific">Flavobacterium pisciphilum</name>
    <dbReference type="NCBI Taxonomy" id="2893755"/>
    <lineage>
        <taxon>Bacteria</taxon>
        <taxon>Pseudomonadati</taxon>
        <taxon>Bacteroidota</taxon>
        <taxon>Flavobacteriia</taxon>
        <taxon>Flavobacteriales</taxon>
        <taxon>Flavobacteriaceae</taxon>
        <taxon>Flavobacterium</taxon>
    </lineage>
</organism>
<accession>A0ABS8MZJ0</accession>
<dbReference type="PANTHER" id="PTHR11122">
    <property type="entry name" value="APOSPORY-ASSOCIATED PROTEIN C-RELATED"/>
    <property type="match status" value="1"/>
</dbReference>
<dbReference type="CDD" id="cd09024">
    <property type="entry name" value="Aldose_epim_lacX"/>
    <property type="match status" value="1"/>
</dbReference>
<dbReference type="InterPro" id="IPR037481">
    <property type="entry name" value="LacX"/>
</dbReference>
<dbReference type="EMBL" id="JAJJMO010000001">
    <property type="protein sequence ID" value="MCC9074172.1"/>
    <property type="molecule type" value="Genomic_DNA"/>
</dbReference>
<keyword evidence="3" id="KW-0106">Calcium</keyword>
<sequence>MITIISNSKLSASIKHAGAELFSLKNKHNKEYIWEGNPTFWGKHSPVLFPIVGTLKNNTYTINTETYHLPRHGFARDMEFNLVSKTDESAIFSIQSNDVTLKVYPFEFELQLIYTLIDSQLDIQYKVINKTASKMPFSIGAHPAIALPEDFENYALEFEKKETLKYSLLENDLISDKTKQLETIEGQVQLNYPLFENDALIFKSLDSNSLTILENNIPYIKVDFADFPSLGIWTKVNAPFICIEPWFGYSDTNENSGNFFEKEGILTLEANQTFNSKFSIEIL</sequence>
<dbReference type="Pfam" id="PF01263">
    <property type="entry name" value="Aldose_epim"/>
    <property type="match status" value="1"/>
</dbReference>
<dbReference type="Proteomes" id="UP001430919">
    <property type="component" value="Unassembled WGS sequence"/>
</dbReference>
<dbReference type="InterPro" id="IPR008183">
    <property type="entry name" value="Aldose_1/G6P_1-epimerase"/>
</dbReference>
<evidence type="ECO:0000256" key="2">
    <source>
        <dbReference type="ARBA" id="ARBA00011245"/>
    </source>
</evidence>
<dbReference type="PANTHER" id="PTHR11122:SF13">
    <property type="entry name" value="GLUCOSE-6-PHOSPHATE 1-EPIMERASE"/>
    <property type="match status" value="1"/>
</dbReference>
<reference evidence="4" key="1">
    <citation type="submission" date="2021-11" db="EMBL/GenBank/DDBJ databases">
        <title>Description of novel Flavobacterium species.</title>
        <authorList>
            <person name="Saticioglu I.B."/>
            <person name="Ay H."/>
            <person name="Altun S."/>
            <person name="Duman M."/>
        </authorList>
    </citation>
    <scope>NUCLEOTIDE SEQUENCE</scope>
    <source>
        <strain evidence="4">F-65</strain>
    </source>
</reference>
<name>A0ABS8MZJ0_9FLAO</name>
<evidence type="ECO:0000256" key="1">
    <source>
        <dbReference type="ARBA" id="ARBA00001913"/>
    </source>
</evidence>
<dbReference type="InterPro" id="IPR014718">
    <property type="entry name" value="GH-type_carb-bd"/>
</dbReference>